<evidence type="ECO:0000313" key="2">
    <source>
        <dbReference type="EMBL" id="CAG2068777.1"/>
    </source>
</evidence>
<feature type="non-terminal residue" evidence="2">
    <location>
        <position position="1"/>
    </location>
</feature>
<name>A0ABN7PRG0_TIMPD</name>
<feature type="compositionally biased region" description="Basic and acidic residues" evidence="1">
    <location>
        <begin position="140"/>
        <end position="154"/>
    </location>
</feature>
<dbReference type="EMBL" id="CAJPIN010102086">
    <property type="protein sequence ID" value="CAG2068777.1"/>
    <property type="molecule type" value="Genomic_DNA"/>
</dbReference>
<keyword evidence="3" id="KW-1185">Reference proteome</keyword>
<accession>A0ABN7PRG0</accession>
<gene>
    <name evidence="2" type="ORF">TPAB3V08_LOCUS15720</name>
</gene>
<dbReference type="Proteomes" id="UP001153148">
    <property type="component" value="Unassembled WGS sequence"/>
</dbReference>
<organism evidence="2 3">
    <name type="scientific">Timema podura</name>
    <name type="common">Walking stick</name>
    <dbReference type="NCBI Taxonomy" id="61482"/>
    <lineage>
        <taxon>Eukaryota</taxon>
        <taxon>Metazoa</taxon>
        <taxon>Ecdysozoa</taxon>
        <taxon>Arthropoda</taxon>
        <taxon>Hexapoda</taxon>
        <taxon>Insecta</taxon>
        <taxon>Pterygota</taxon>
        <taxon>Neoptera</taxon>
        <taxon>Polyneoptera</taxon>
        <taxon>Phasmatodea</taxon>
        <taxon>Timematodea</taxon>
        <taxon>Timematoidea</taxon>
        <taxon>Timematidae</taxon>
        <taxon>Timema</taxon>
    </lineage>
</organism>
<feature type="compositionally biased region" description="Basic residues" evidence="1">
    <location>
        <begin position="216"/>
        <end position="226"/>
    </location>
</feature>
<feature type="region of interest" description="Disordered" evidence="1">
    <location>
        <begin position="70"/>
        <end position="232"/>
    </location>
</feature>
<feature type="compositionally biased region" description="Basic residues" evidence="1">
    <location>
        <begin position="72"/>
        <end position="85"/>
    </location>
</feature>
<proteinExistence type="predicted"/>
<sequence>CLCLLLQACIKRNLKRSILNDIESENWLCFICDSKPLWELRSFCWAAQAFVNKEKKRIKHDRQEKLLELERKHKSPKERRLLRRGKSNDSPANDSETSFASTSRDRLRRADRSSHNKRKHANSTSSDSKEITAKNIKKYKSFDTKDRKTTRNREGSSNSDDILILQHTKKANKKESSSDDEFDTASSRQKRTQDKQNKSFRGRKNSSSKDEDVNRPKKANKIIKLSKYKESS</sequence>
<evidence type="ECO:0000313" key="3">
    <source>
        <dbReference type="Proteomes" id="UP001153148"/>
    </source>
</evidence>
<feature type="compositionally biased region" description="Basic and acidic residues" evidence="1">
    <location>
        <begin position="103"/>
        <end position="114"/>
    </location>
</feature>
<protein>
    <submittedName>
        <fullName evidence="2">Uncharacterized protein</fullName>
    </submittedName>
</protein>
<feature type="compositionally biased region" description="Polar residues" evidence="1">
    <location>
        <begin position="88"/>
        <end position="99"/>
    </location>
</feature>
<reference evidence="2" key="1">
    <citation type="submission" date="2021-03" db="EMBL/GenBank/DDBJ databases">
        <authorList>
            <person name="Tran Van P."/>
        </authorList>
    </citation>
    <scope>NUCLEOTIDE SEQUENCE</scope>
</reference>
<evidence type="ECO:0000256" key="1">
    <source>
        <dbReference type="SAM" id="MobiDB-lite"/>
    </source>
</evidence>
<comment type="caution">
    <text evidence="2">The sequence shown here is derived from an EMBL/GenBank/DDBJ whole genome shotgun (WGS) entry which is preliminary data.</text>
</comment>
<feature type="non-terminal residue" evidence="2">
    <location>
        <position position="232"/>
    </location>
</feature>